<keyword evidence="4" id="KW-1185">Reference proteome</keyword>
<evidence type="ECO:0000313" key="3">
    <source>
        <dbReference type="EMBL" id="GJD50978.1"/>
    </source>
</evidence>
<accession>A0ABQ4QZX9</accession>
<name>A0ABQ4QZX9_9HYPH</name>
<gene>
    <name evidence="3" type="ORF">OPKNFCMD_3729</name>
</gene>
<proteinExistence type="predicted"/>
<evidence type="ECO:0008006" key="5">
    <source>
        <dbReference type="Google" id="ProtNLM"/>
    </source>
</evidence>
<keyword evidence="2" id="KW-0812">Transmembrane</keyword>
<reference evidence="3" key="2">
    <citation type="submission" date="2021-08" db="EMBL/GenBank/DDBJ databases">
        <authorList>
            <person name="Tani A."/>
            <person name="Ola A."/>
            <person name="Ogura Y."/>
            <person name="Katsura K."/>
            <person name="Hayashi T."/>
        </authorList>
    </citation>
    <scope>NUCLEOTIDE SEQUENCE</scope>
    <source>
        <strain evidence="3">KCTC 52305</strain>
    </source>
</reference>
<evidence type="ECO:0000256" key="2">
    <source>
        <dbReference type="SAM" id="Phobius"/>
    </source>
</evidence>
<dbReference type="Proteomes" id="UP001055167">
    <property type="component" value="Unassembled WGS sequence"/>
</dbReference>
<reference evidence="3" key="1">
    <citation type="journal article" date="2021" name="Front. Microbiol.">
        <title>Comprehensive Comparative Genomics and Phenotyping of Methylobacterium Species.</title>
        <authorList>
            <person name="Alessa O."/>
            <person name="Ogura Y."/>
            <person name="Fujitani Y."/>
            <person name="Takami H."/>
            <person name="Hayashi T."/>
            <person name="Sahin N."/>
            <person name="Tani A."/>
        </authorList>
    </citation>
    <scope>NUCLEOTIDE SEQUENCE</scope>
    <source>
        <strain evidence="3">KCTC 52305</strain>
    </source>
</reference>
<organism evidence="3 4">
    <name type="scientific">Methylobacterium crusticola</name>
    <dbReference type="NCBI Taxonomy" id="1697972"/>
    <lineage>
        <taxon>Bacteria</taxon>
        <taxon>Pseudomonadati</taxon>
        <taxon>Pseudomonadota</taxon>
        <taxon>Alphaproteobacteria</taxon>
        <taxon>Hyphomicrobiales</taxon>
        <taxon>Methylobacteriaceae</taxon>
        <taxon>Methylobacterium</taxon>
    </lineage>
</organism>
<keyword evidence="2" id="KW-0472">Membrane</keyword>
<feature type="transmembrane region" description="Helical" evidence="2">
    <location>
        <begin position="6"/>
        <end position="27"/>
    </location>
</feature>
<protein>
    <recommendedName>
        <fullName evidence="5">Heme exporter protein D</fullName>
    </recommendedName>
</protein>
<evidence type="ECO:0000256" key="1">
    <source>
        <dbReference type="SAM" id="MobiDB-lite"/>
    </source>
</evidence>
<dbReference type="EMBL" id="BPQH01000011">
    <property type="protein sequence ID" value="GJD50978.1"/>
    <property type="molecule type" value="Genomic_DNA"/>
</dbReference>
<comment type="caution">
    <text evidence="3">The sequence shown here is derived from an EMBL/GenBank/DDBJ whole genome shotgun (WGS) entry which is preliminary data.</text>
</comment>
<sequence>MMSLTTYAFVLVPCLVSGAAALGIVTLRRSAARLDRRIARLAAEATASPPRDPLADRSWPARRAVGR</sequence>
<dbReference type="RefSeq" id="WP_128563666.1">
    <property type="nucleotide sequence ID" value="NZ_BPQH01000011.1"/>
</dbReference>
<keyword evidence="2" id="KW-1133">Transmembrane helix</keyword>
<evidence type="ECO:0000313" key="4">
    <source>
        <dbReference type="Proteomes" id="UP001055167"/>
    </source>
</evidence>
<feature type="region of interest" description="Disordered" evidence="1">
    <location>
        <begin position="45"/>
        <end position="67"/>
    </location>
</feature>